<keyword evidence="7" id="KW-1185">Reference proteome</keyword>
<organism evidence="6 7">
    <name type="scientific">Piromyces finnis</name>
    <dbReference type="NCBI Taxonomy" id="1754191"/>
    <lineage>
        <taxon>Eukaryota</taxon>
        <taxon>Fungi</taxon>
        <taxon>Fungi incertae sedis</taxon>
        <taxon>Chytridiomycota</taxon>
        <taxon>Chytridiomycota incertae sedis</taxon>
        <taxon>Neocallimastigomycetes</taxon>
        <taxon>Neocallimastigales</taxon>
        <taxon>Neocallimastigaceae</taxon>
        <taxon>Piromyces</taxon>
    </lineage>
</organism>
<dbReference type="InterPro" id="IPR010569">
    <property type="entry name" value="Myotubularin-like_Pase_dom"/>
</dbReference>
<dbReference type="InterPro" id="IPR016130">
    <property type="entry name" value="Tyr_Pase_AS"/>
</dbReference>
<feature type="active site" description="Phosphocysteine intermediate" evidence="2">
    <location>
        <position position="342"/>
    </location>
</feature>
<comment type="similarity">
    <text evidence="1">Belongs to the protein-tyrosine phosphatase family. Non-receptor class myotubularin subfamily.</text>
</comment>
<gene>
    <name evidence="6" type="ORF">BCR36DRAFT_401200</name>
</gene>
<dbReference type="PANTHER" id="PTHR10807:SF128">
    <property type="entry name" value="PHOSPHATIDYLINOSITOL-3,5-BISPHOSPHATE 3-PHOSPHATASE"/>
    <property type="match status" value="1"/>
</dbReference>
<evidence type="ECO:0000256" key="4">
    <source>
        <dbReference type="SAM" id="MobiDB-lite"/>
    </source>
</evidence>
<dbReference type="InterPro" id="IPR030564">
    <property type="entry name" value="Myotubularin"/>
</dbReference>
<dbReference type="GO" id="GO:0016020">
    <property type="term" value="C:membrane"/>
    <property type="evidence" value="ECO:0007669"/>
    <property type="project" value="TreeGrafter"/>
</dbReference>
<evidence type="ECO:0000313" key="7">
    <source>
        <dbReference type="Proteomes" id="UP000193719"/>
    </source>
</evidence>
<sequence>MDFIVTPRVPDIIMNKGRGVYKGTLYLMTHHLLFNSDNSNEQELWIAYSTIQSVDLKTYVNNEDSKYEVHISCKNFLYIQFTIFSEKIAYDIFESLKKLINITLVESHYAFFYKPVKDFTCTNGWCLYDPIKEYKRLGVGEPENEWRITAVNKNYTFSKTYPQKLFVPASITDNVLNYAVKFRSKGRIPVLSYIHKKNGMSITRSSQPMVGIKQNRSMQDEKLVEEIFATSSKNKSPNFKNLIVDARSSTNAMANIAMGAGYENIEHYKGSRLEYLKIENIHVVRDSLNKLIEVSRNSNSGFITKSDIEKTGWLKHIHTLLEGSLLIIKTIDLYNSHALVHCSDGWDRTAQLVAIAEVCLDPYYRTIEGFEVLVEKEWISFGHKFSHRCGLLAKDSANLNEVLTSTASKIFNTNGSKDSSTSNTISSTINAVSSFTSAASKFLKMGAANITNQKDQTSQVSSVDSVSKKNTLPRETSPIFTQFLDCIYQLWIQNPTQFEFNDDFLVQLNTHVYSSQFGTFLFNSEYERRVFRHDGKDLSQCTYSVWDWFNSNKEDYINPLYIPPTDDSPDIMKESQETMTQFEDLICSESVHSLPSENQTHFKVIYPKTSERVIKYWSKLYNRTDDEMNGLEQTHGSYNNIVNDHSQRQESLTDQKSENNHSLSHKSSSTSITSITNTPLDYSSLAATITDTITANAHLSNSSTITDNYPYSLQRQSSVHSHRSSSQDSLLNLLNNDSSSNKGKKGNGNENNNNKSEELDILYGSPFQYLKSQNKLSNSNISNLSLGESSLPPITGHTNTNTDINKNTNITTENNNKSSIKPPEYYTQPDYAQIKNNTSISSIPQMATTESTFIHPLE</sequence>
<feature type="compositionally biased region" description="Low complexity" evidence="4">
    <location>
        <begin position="660"/>
        <end position="674"/>
    </location>
</feature>
<name>A0A1Y1VPV2_9FUNG</name>
<dbReference type="Pfam" id="PF06602">
    <property type="entry name" value="Myotub-related"/>
    <property type="match status" value="1"/>
</dbReference>
<reference evidence="6 7" key="1">
    <citation type="submission" date="2016-08" db="EMBL/GenBank/DDBJ databases">
        <title>Genomes of anaerobic fungi encode conserved fungal cellulosomes for biomass hydrolysis.</title>
        <authorList>
            <consortium name="DOE Joint Genome Institute"/>
            <person name="Haitjema C.H."/>
            <person name="Gilmore S.P."/>
            <person name="Henske J.K."/>
            <person name="Solomon K.V."/>
            <person name="De Groot R."/>
            <person name="Kuo A."/>
            <person name="Mondo S.J."/>
            <person name="Salamov A.A."/>
            <person name="Labutti K."/>
            <person name="Zhao Z."/>
            <person name="Chiniquy J."/>
            <person name="Barry K."/>
            <person name="Brewer H.M."/>
            <person name="Purvine S.O."/>
            <person name="Wright A.T."/>
            <person name="Boxma B."/>
            <person name="Van Alen T."/>
            <person name="Hackstein J.H."/>
            <person name="Baker S.E."/>
            <person name="Grigoriev I.V."/>
            <person name="O'Malley M.A."/>
        </authorList>
    </citation>
    <scope>NUCLEOTIDE SEQUENCE [LARGE SCALE GENOMIC DNA]</scope>
    <source>
        <strain evidence="7">finn</strain>
    </source>
</reference>
<evidence type="ECO:0000256" key="2">
    <source>
        <dbReference type="PIRSR" id="PIRSR630564-1"/>
    </source>
</evidence>
<feature type="region of interest" description="Disordered" evidence="4">
    <location>
        <begin position="714"/>
        <end position="756"/>
    </location>
</feature>
<dbReference type="Gene3D" id="2.30.29.30">
    <property type="entry name" value="Pleckstrin-homology domain (PH domain)/Phosphotyrosine-binding domain (PTB)"/>
    <property type="match status" value="1"/>
</dbReference>
<accession>A0A1Y1VPV2</accession>
<dbReference type="SUPFAM" id="SSF50729">
    <property type="entry name" value="PH domain-like"/>
    <property type="match status" value="1"/>
</dbReference>
<dbReference type="PANTHER" id="PTHR10807">
    <property type="entry name" value="MYOTUBULARIN-RELATED"/>
    <property type="match status" value="1"/>
</dbReference>
<feature type="compositionally biased region" description="Low complexity" evidence="4">
    <location>
        <begin position="714"/>
        <end position="741"/>
    </location>
</feature>
<dbReference type="GO" id="GO:0046856">
    <property type="term" value="P:phosphatidylinositol dephosphorylation"/>
    <property type="evidence" value="ECO:0007669"/>
    <property type="project" value="TreeGrafter"/>
</dbReference>
<dbReference type="Pfam" id="PF21098">
    <property type="entry name" value="PH-GRAM_MTMR6-like"/>
    <property type="match status" value="1"/>
</dbReference>
<protein>
    <submittedName>
        <fullName evidence="6">Phosphatases II</fullName>
    </submittedName>
</protein>
<dbReference type="GO" id="GO:0004438">
    <property type="term" value="F:phosphatidylinositol-3-phosphate phosphatase activity"/>
    <property type="evidence" value="ECO:0007669"/>
    <property type="project" value="TreeGrafter"/>
</dbReference>
<evidence type="ECO:0000256" key="1">
    <source>
        <dbReference type="ARBA" id="ARBA00007471"/>
    </source>
</evidence>
<dbReference type="InterPro" id="IPR011993">
    <property type="entry name" value="PH-like_dom_sf"/>
</dbReference>
<proteinExistence type="inferred from homology"/>
<dbReference type="OrthoDB" id="271628at2759"/>
<feature type="domain" description="Myotubularin phosphatase" evidence="5">
    <location>
        <begin position="124"/>
        <end position="621"/>
    </location>
</feature>
<evidence type="ECO:0000259" key="5">
    <source>
        <dbReference type="PROSITE" id="PS51339"/>
    </source>
</evidence>
<dbReference type="PROSITE" id="PS00383">
    <property type="entry name" value="TYR_PHOSPHATASE_1"/>
    <property type="match status" value="1"/>
</dbReference>
<dbReference type="EMBL" id="MCFH01000001">
    <property type="protein sequence ID" value="ORX60901.1"/>
    <property type="molecule type" value="Genomic_DNA"/>
</dbReference>
<reference evidence="6 7" key="2">
    <citation type="submission" date="2016-08" db="EMBL/GenBank/DDBJ databases">
        <title>Pervasive Adenine N6-methylation of Active Genes in Fungi.</title>
        <authorList>
            <consortium name="DOE Joint Genome Institute"/>
            <person name="Mondo S.J."/>
            <person name="Dannebaum R.O."/>
            <person name="Kuo R.C."/>
            <person name="Labutti K."/>
            <person name="Haridas S."/>
            <person name="Kuo A."/>
            <person name="Salamov A."/>
            <person name="Ahrendt S.R."/>
            <person name="Lipzen A."/>
            <person name="Sullivan W."/>
            <person name="Andreopoulos W.B."/>
            <person name="Clum A."/>
            <person name="Lindquist E."/>
            <person name="Daum C."/>
            <person name="Ramamoorthy G.K."/>
            <person name="Gryganskyi A."/>
            <person name="Culley D."/>
            <person name="Magnuson J.K."/>
            <person name="James T.Y."/>
            <person name="O'Malley M.A."/>
            <person name="Stajich J.E."/>
            <person name="Spatafora J.W."/>
            <person name="Visel A."/>
            <person name="Grigoriev I.V."/>
        </authorList>
    </citation>
    <scope>NUCLEOTIDE SEQUENCE [LARGE SCALE GENOMIC DNA]</scope>
    <source>
        <strain evidence="7">finn</strain>
    </source>
</reference>
<feature type="compositionally biased region" description="Basic and acidic residues" evidence="4">
    <location>
        <begin position="647"/>
        <end position="659"/>
    </location>
</feature>
<feature type="binding site" evidence="3">
    <location>
        <begin position="342"/>
        <end position="348"/>
    </location>
    <ligand>
        <name>substrate</name>
    </ligand>
</feature>
<dbReference type="InterPro" id="IPR048994">
    <property type="entry name" value="PH-GRAM_MTMR6-9"/>
</dbReference>
<evidence type="ECO:0000313" key="6">
    <source>
        <dbReference type="EMBL" id="ORX60901.1"/>
    </source>
</evidence>
<feature type="region of interest" description="Disordered" evidence="4">
    <location>
        <begin position="647"/>
        <end position="674"/>
    </location>
</feature>
<feature type="binding site" evidence="3">
    <location>
        <begin position="280"/>
        <end position="281"/>
    </location>
    <ligand>
        <name>substrate</name>
    </ligand>
</feature>
<dbReference type="PROSITE" id="PS51339">
    <property type="entry name" value="PPASE_MYOTUBULARIN"/>
    <property type="match status" value="1"/>
</dbReference>
<dbReference type="Proteomes" id="UP000193719">
    <property type="component" value="Unassembled WGS sequence"/>
</dbReference>
<comment type="caution">
    <text evidence="6">The sequence shown here is derived from an EMBL/GenBank/DDBJ whole genome shotgun (WGS) entry which is preliminary data.</text>
</comment>
<dbReference type="STRING" id="1754191.A0A1Y1VPV2"/>
<dbReference type="SUPFAM" id="SSF52799">
    <property type="entry name" value="(Phosphotyrosine protein) phosphatases II"/>
    <property type="match status" value="1"/>
</dbReference>
<evidence type="ECO:0000256" key="3">
    <source>
        <dbReference type="PIRSR" id="PIRSR630564-2"/>
    </source>
</evidence>
<dbReference type="InterPro" id="IPR029021">
    <property type="entry name" value="Prot-tyrosine_phosphatase-like"/>
</dbReference>
<dbReference type="AlphaFoldDB" id="A0A1Y1VPV2"/>
<dbReference type="GO" id="GO:0005737">
    <property type="term" value="C:cytoplasm"/>
    <property type="evidence" value="ECO:0007669"/>
    <property type="project" value="TreeGrafter"/>
</dbReference>